<keyword evidence="5" id="KW-1015">Disulfide bond</keyword>
<dbReference type="InterPro" id="IPR007110">
    <property type="entry name" value="Ig-like_dom"/>
</dbReference>
<dbReference type="PANTHER" id="PTHR19339:SF5">
    <property type="entry name" value="IG-LIKE DOMAIN-CONTAINING PROTEIN"/>
    <property type="match status" value="1"/>
</dbReference>
<dbReference type="SMART" id="SM00406">
    <property type="entry name" value="IGv"/>
    <property type="match status" value="1"/>
</dbReference>
<dbReference type="Pfam" id="PF07686">
    <property type="entry name" value="V-set"/>
    <property type="match status" value="1"/>
</dbReference>
<keyword evidence="8" id="KW-1279">T cell receptor</keyword>
<dbReference type="OrthoDB" id="10264062at2759"/>
<evidence type="ECO:0000256" key="7">
    <source>
        <dbReference type="ARBA" id="ARBA00038651"/>
    </source>
</evidence>
<keyword evidence="4" id="KW-0472">Membrane</keyword>
<feature type="non-terminal residue" evidence="11">
    <location>
        <position position="1"/>
    </location>
</feature>
<evidence type="ECO:0000313" key="12">
    <source>
        <dbReference type="Proteomes" id="UP000727407"/>
    </source>
</evidence>
<feature type="domain" description="Rab-GAP TBC" evidence="9">
    <location>
        <begin position="145"/>
        <end position="283"/>
    </location>
</feature>
<keyword evidence="3" id="KW-0732">Signal</keyword>
<dbReference type="AlphaFoldDB" id="A0A8J4UEC4"/>
<evidence type="ECO:0000256" key="4">
    <source>
        <dbReference type="ARBA" id="ARBA00023136"/>
    </source>
</evidence>
<keyword evidence="12" id="KW-1185">Reference proteome</keyword>
<dbReference type="PROSITE" id="PS50835">
    <property type="entry name" value="IG_LIKE"/>
    <property type="match status" value="1"/>
</dbReference>
<dbReference type="InterPro" id="IPR051896">
    <property type="entry name" value="TCR_alpha_variable"/>
</dbReference>
<dbReference type="InterPro" id="IPR013106">
    <property type="entry name" value="Ig_V-set"/>
</dbReference>
<dbReference type="InterPro" id="IPR013783">
    <property type="entry name" value="Ig-like_fold"/>
</dbReference>
<comment type="subunit">
    <text evidence="7">Alpha-beta TR is a heterodimer composed of an alpha and beta chain; disulfide-linked. The alpha-beta TR is associated with the transmembrane signaling CD3 coreceptor proteins to form the TR-CD3 (TcR or TCR). The assembly of alpha-beta TR heterodimers with CD3 occurs in the endoplasmic reticulum where a single alpha-beta TR heterodimer associates with one CD3D-CD3E heterodimer, one CD3G-CD3E heterodimer and one CD247 homodimer forming a stable octameric structure. CD3D-CD3E and CD3G-CD3E heterodimers preferentially associate with TR alpha and TR beta chains, respectively. The association of the CD247 homodimer is the last step of TcR assembly in the endoplasmic reticulum and is required for transport to the cell surface.</text>
</comment>
<keyword evidence="6" id="KW-0325">Glycoprotein</keyword>
<evidence type="ECO:0000313" key="11">
    <source>
        <dbReference type="EMBL" id="KAF5906248.1"/>
    </source>
</evidence>
<dbReference type="InterPro" id="IPR036179">
    <property type="entry name" value="Ig-like_dom_sf"/>
</dbReference>
<evidence type="ECO:0000256" key="3">
    <source>
        <dbReference type="ARBA" id="ARBA00022729"/>
    </source>
</evidence>
<dbReference type="SUPFAM" id="SSF48726">
    <property type="entry name" value="Immunoglobulin"/>
    <property type="match status" value="1"/>
</dbReference>
<dbReference type="Proteomes" id="UP000727407">
    <property type="component" value="Unassembled WGS sequence"/>
</dbReference>
<keyword evidence="2" id="KW-1003">Cell membrane</keyword>
<name>A0A8J4UEC4_CLAMG</name>
<evidence type="ECO:0000259" key="9">
    <source>
        <dbReference type="PROSITE" id="PS50086"/>
    </source>
</evidence>
<dbReference type="SMART" id="SM00409">
    <property type="entry name" value="IG"/>
    <property type="match status" value="1"/>
</dbReference>
<evidence type="ECO:0000259" key="10">
    <source>
        <dbReference type="PROSITE" id="PS50835"/>
    </source>
</evidence>
<evidence type="ECO:0000256" key="2">
    <source>
        <dbReference type="ARBA" id="ARBA00022475"/>
    </source>
</evidence>
<evidence type="ECO:0000256" key="8">
    <source>
        <dbReference type="ARBA" id="ARBA00043266"/>
    </source>
</evidence>
<dbReference type="GO" id="GO:0042101">
    <property type="term" value="C:T cell receptor complex"/>
    <property type="evidence" value="ECO:0007669"/>
    <property type="project" value="UniProtKB-KW"/>
</dbReference>
<sequence length="283" mass="32577">MCPTLAFVSGHICVEQQPSIVHLTEGENVTLSCNIRGNGGEKISKFHVEWYRQGAGGKLHEIVNLSQLRGRFHENTNRNQQSASLSITMLELNDTGRYFCNFIYQIDQKILQHYANGTSIIVQEEVTTVMTILSTTDNVGNTTGGVSPEERGMVWRFLFGMYPCSSTILERTLLLEQMSIRYHVMKRKWQRLLPGAVSLRLNGTDAELAAAVQYFEQRQERERETLQHQYKSKEVKDKISFLELQAQVLFERVTFDLEELQEAIRIIDKDVPRTDRGLAYYTY</sequence>
<dbReference type="InterPro" id="IPR035969">
    <property type="entry name" value="Rab-GAP_TBC_sf"/>
</dbReference>
<dbReference type="SUPFAM" id="SSF47923">
    <property type="entry name" value="Ypt/Rab-GAP domain of gyp1p"/>
    <property type="match status" value="1"/>
</dbReference>
<protein>
    <submittedName>
        <fullName evidence="11">TBC1 domain family member 15-like</fullName>
    </submittedName>
</protein>
<reference evidence="11" key="1">
    <citation type="submission" date="2020-07" db="EMBL/GenBank/DDBJ databases">
        <title>Clarias magur genome sequencing, assembly and annotation.</title>
        <authorList>
            <person name="Kushwaha B."/>
            <person name="Kumar R."/>
            <person name="Das P."/>
            <person name="Joshi C.G."/>
            <person name="Kumar D."/>
            <person name="Nagpure N.S."/>
            <person name="Pandey M."/>
            <person name="Agarwal S."/>
            <person name="Srivastava S."/>
            <person name="Singh M."/>
            <person name="Sahoo L."/>
            <person name="Jayasankar P."/>
            <person name="Meher P.K."/>
            <person name="Koringa P.G."/>
            <person name="Iquebal M.A."/>
            <person name="Das S.P."/>
            <person name="Bit A."/>
            <person name="Patnaik S."/>
            <person name="Patel N."/>
            <person name="Shah T.M."/>
            <person name="Hinsu A."/>
            <person name="Jena J.K."/>
        </authorList>
    </citation>
    <scope>NUCLEOTIDE SEQUENCE</scope>
    <source>
        <strain evidence="11">CIFAMagur01</strain>
        <tissue evidence="11">Testis</tissue>
    </source>
</reference>
<dbReference type="EMBL" id="QNUK01000035">
    <property type="protein sequence ID" value="KAF5906248.1"/>
    <property type="molecule type" value="Genomic_DNA"/>
</dbReference>
<organism evidence="11 12">
    <name type="scientific">Clarias magur</name>
    <name type="common">Asian catfish</name>
    <name type="synonym">Macropteronotus magur</name>
    <dbReference type="NCBI Taxonomy" id="1594786"/>
    <lineage>
        <taxon>Eukaryota</taxon>
        <taxon>Metazoa</taxon>
        <taxon>Chordata</taxon>
        <taxon>Craniata</taxon>
        <taxon>Vertebrata</taxon>
        <taxon>Euteleostomi</taxon>
        <taxon>Actinopterygii</taxon>
        <taxon>Neopterygii</taxon>
        <taxon>Teleostei</taxon>
        <taxon>Ostariophysi</taxon>
        <taxon>Siluriformes</taxon>
        <taxon>Clariidae</taxon>
        <taxon>Clarias</taxon>
    </lineage>
</organism>
<evidence type="ECO:0000256" key="6">
    <source>
        <dbReference type="ARBA" id="ARBA00023180"/>
    </source>
</evidence>
<comment type="caution">
    <text evidence="11">The sequence shown here is derived from an EMBL/GenBank/DDBJ whole genome shotgun (WGS) entry which is preliminary data.</text>
</comment>
<accession>A0A8J4UEC4</accession>
<keyword evidence="8" id="KW-0391">Immunity</keyword>
<dbReference type="PANTHER" id="PTHR19339">
    <property type="entry name" value="T CELL RECEPTOR ALPHA VARIABLE 39"/>
    <property type="match status" value="1"/>
</dbReference>
<feature type="domain" description="Ig-like" evidence="10">
    <location>
        <begin position="3"/>
        <end position="100"/>
    </location>
</feature>
<keyword evidence="8" id="KW-1064">Adaptive immunity</keyword>
<evidence type="ECO:0000256" key="1">
    <source>
        <dbReference type="ARBA" id="ARBA00004236"/>
    </source>
</evidence>
<dbReference type="Gene3D" id="2.60.40.10">
    <property type="entry name" value="Immunoglobulins"/>
    <property type="match status" value="1"/>
</dbReference>
<evidence type="ECO:0000256" key="5">
    <source>
        <dbReference type="ARBA" id="ARBA00023157"/>
    </source>
</evidence>
<proteinExistence type="predicted"/>
<comment type="subcellular location">
    <subcellularLocation>
        <location evidence="1">Cell membrane</location>
    </subcellularLocation>
</comment>
<dbReference type="InterPro" id="IPR000195">
    <property type="entry name" value="Rab-GAP-TBC_dom"/>
</dbReference>
<dbReference type="InterPro" id="IPR003599">
    <property type="entry name" value="Ig_sub"/>
</dbReference>
<gene>
    <name evidence="11" type="ORF">DAT39_004030</name>
</gene>
<dbReference type="PROSITE" id="PS50086">
    <property type="entry name" value="TBC_RABGAP"/>
    <property type="match status" value="1"/>
</dbReference>